<evidence type="ECO:0000313" key="8">
    <source>
        <dbReference type="EMBL" id="CAJ0568407.1"/>
    </source>
</evidence>
<dbReference type="EMBL" id="CATQJA010001737">
    <property type="protein sequence ID" value="CAJ0568407.1"/>
    <property type="molecule type" value="Genomic_DNA"/>
</dbReference>
<evidence type="ECO:0000256" key="1">
    <source>
        <dbReference type="ARBA" id="ARBA00011518"/>
    </source>
</evidence>
<feature type="transmembrane region" description="Helical" evidence="6">
    <location>
        <begin position="6"/>
        <end position="29"/>
    </location>
</feature>
<name>A0AA36G054_9BILA</name>
<keyword evidence="4" id="KW-0175">Coiled coil</keyword>
<keyword evidence="6" id="KW-0812">Transmembrane</keyword>
<feature type="region of interest" description="Disordered" evidence="5">
    <location>
        <begin position="106"/>
        <end position="151"/>
    </location>
</feature>
<feature type="compositionally biased region" description="Low complexity" evidence="5">
    <location>
        <begin position="115"/>
        <end position="129"/>
    </location>
</feature>
<evidence type="ECO:0000313" key="9">
    <source>
        <dbReference type="EMBL" id="CAJ0586104.1"/>
    </source>
</evidence>
<dbReference type="AlphaFoldDB" id="A0AA36G054"/>
<keyword evidence="10" id="KW-1185">Reference proteome</keyword>
<evidence type="ECO:0000259" key="7">
    <source>
        <dbReference type="SMART" id="SM01088"/>
    </source>
</evidence>
<dbReference type="EMBL" id="CATQJA010002707">
    <property type="protein sequence ID" value="CAJ0586104.1"/>
    <property type="molecule type" value="Genomic_DNA"/>
</dbReference>
<keyword evidence="3" id="KW-1015">Disulfide bond</keyword>
<protein>
    <recommendedName>
        <fullName evidence="7">Nematode cuticle collagen N-terminal domain-containing protein</fullName>
    </recommendedName>
</protein>
<comment type="caution">
    <text evidence="8">The sequence shown here is derived from an EMBL/GenBank/DDBJ whole genome shotgun (WGS) entry which is preliminary data.</text>
</comment>
<evidence type="ECO:0000256" key="5">
    <source>
        <dbReference type="SAM" id="MobiDB-lite"/>
    </source>
</evidence>
<evidence type="ECO:0000313" key="10">
    <source>
        <dbReference type="Proteomes" id="UP001177023"/>
    </source>
</evidence>
<feature type="compositionally biased region" description="Gly residues" evidence="5">
    <location>
        <begin position="183"/>
        <end position="192"/>
    </location>
</feature>
<evidence type="ECO:0000256" key="4">
    <source>
        <dbReference type="SAM" id="Coils"/>
    </source>
</evidence>
<feature type="domain" description="Nematode cuticle collagen N-terminal" evidence="7">
    <location>
        <begin position="5"/>
        <end position="57"/>
    </location>
</feature>
<feature type="coiled-coil region" evidence="4">
    <location>
        <begin position="433"/>
        <end position="494"/>
    </location>
</feature>
<dbReference type="SMART" id="SM01088">
    <property type="entry name" value="Col_cuticle_N"/>
    <property type="match status" value="1"/>
</dbReference>
<sequence>MSVSKATAGALCFSSFTLILSLIAIFNIYTDVQSMWFELETDMGQFKVTSDELWAEMLGLGAATPSTRQRRQGRDKYGNYEAQGVNAAPQALCQCSAGNGASGGNGANGGEDDVSGGCPAGPAGPMGSPGYEGPPGFPGRDGVPGEDAGNFQNAPFVGCITCPTGKPGEAGPTGKPGMRGMRGARGTGGMPGSDGNPGAPGEMGPTGAPGADGKPGDPGIRGEDMEQPVPRKGMRGPPGDIGPAGEEGENGKDGPIGKEGPTGPDGTPGFQGSGGRPGDEGGEGQGGNHGPDAAYCSCPKRDQPPERFGDAAPSASFSHGANAPAASYSAGSGGYSEESMNDDPGQPTASASQEPDPTKEDDSDTEITDLAELEKRRQEHLKRVLIAEHHFNQLRPLLLRTRLKELEDRRALALNHDGTEFLEKKLVLDEEHADKKQKMLAKCRLDIDQLERKRIARDEFRKENIEMEARATIKAELKESVREKMELLRQLKDEKDFSRAFIQAQMDPSKPDVSLMTLQKPRKFTEMTFGHGSLLRLESDSSAAARDLRLFELLPRYHETPKNIFS</sequence>
<dbReference type="PANTHER" id="PTHR24637:SF277">
    <property type="entry name" value="NEMATODE CUTICLE COLLAGEN N-TERMINAL DOMAIN-CONTAINING PROTEIN"/>
    <property type="match status" value="1"/>
</dbReference>
<dbReference type="Pfam" id="PF01484">
    <property type="entry name" value="Col_cuticle_N"/>
    <property type="match status" value="1"/>
</dbReference>
<gene>
    <name evidence="9" type="ORF">MSPICULIGERA_LOCUS24112</name>
    <name evidence="8" type="ORF">MSPICULIGERA_LOCUS6926</name>
</gene>
<dbReference type="Proteomes" id="UP001177023">
    <property type="component" value="Unassembled WGS sequence"/>
</dbReference>
<accession>A0AA36G054</accession>
<feature type="non-terminal residue" evidence="8">
    <location>
        <position position="566"/>
    </location>
</feature>
<dbReference type="GO" id="GO:0042302">
    <property type="term" value="F:structural constituent of cuticle"/>
    <property type="evidence" value="ECO:0007669"/>
    <property type="project" value="InterPro"/>
</dbReference>
<keyword evidence="6" id="KW-1133">Transmembrane helix</keyword>
<dbReference type="PANTHER" id="PTHR24637">
    <property type="entry name" value="COLLAGEN"/>
    <property type="match status" value="1"/>
</dbReference>
<evidence type="ECO:0000256" key="3">
    <source>
        <dbReference type="ARBA" id="ARBA00023157"/>
    </source>
</evidence>
<feature type="region of interest" description="Disordered" evidence="5">
    <location>
        <begin position="166"/>
        <end position="365"/>
    </location>
</feature>
<evidence type="ECO:0000256" key="2">
    <source>
        <dbReference type="ARBA" id="ARBA00022737"/>
    </source>
</evidence>
<organism evidence="8 10">
    <name type="scientific">Mesorhabditis spiculigera</name>
    <dbReference type="NCBI Taxonomy" id="96644"/>
    <lineage>
        <taxon>Eukaryota</taxon>
        <taxon>Metazoa</taxon>
        <taxon>Ecdysozoa</taxon>
        <taxon>Nematoda</taxon>
        <taxon>Chromadorea</taxon>
        <taxon>Rhabditida</taxon>
        <taxon>Rhabditina</taxon>
        <taxon>Rhabditomorpha</taxon>
        <taxon>Rhabditoidea</taxon>
        <taxon>Rhabditidae</taxon>
        <taxon>Mesorhabditinae</taxon>
        <taxon>Mesorhabditis</taxon>
    </lineage>
</organism>
<evidence type="ECO:0000256" key="6">
    <source>
        <dbReference type="SAM" id="Phobius"/>
    </source>
</evidence>
<feature type="compositionally biased region" description="Basic and acidic residues" evidence="5">
    <location>
        <begin position="299"/>
        <end position="309"/>
    </location>
</feature>
<dbReference type="InterPro" id="IPR002486">
    <property type="entry name" value="Col_cuticle_N"/>
</dbReference>
<comment type="subunit">
    <text evidence="1">Collagen polypeptide chains are complexed within the cuticle by disulfide bonds and other types of covalent cross-links.</text>
</comment>
<proteinExistence type="predicted"/>
<dbReference type="Pfam" id="PF01391">
    <property type="entry name" value="Collagen"/>
    <property type="match status" value="1"/>
</dbReference>
<keyword evidence="6" id="KW-0472">Membrane</keyword>
<feature type="compositionally biased region" description="Low complexity" evidence="5">
    <location>
        <begin position="320"/>
        <end position="338"/>
    </location>
</feature>
<keyword evidence="2" id="KW-0677">Repeat</keyword>
<dbReference type="InterPro" id="IPR008160">
    <property type="entry name" value="Collagen"/>
</dbReference>
<reference evidence="8" key="1">
    <citation type="submission" date="2023-06" db="EMBL/GenBank/DDBJ databases">
        <authorList>
            <person name="Delattre M."/>
        </authorList>
    </citation>
    <scope>NUCLEOTIDE SEQUENCE</scope>
    <source>
        <strain evidence="8">AF72</strain>
    </source>
</reference>